<dbReference type="InterPro" id="IPR037051">
    <property type="entry name" value="4-carb_acid_sugar_kinase_N_sf"/>
</dbReference>
<feature type="domain" description="Four-carbon acid sugar kinase nucleotide binding" evidence="8">
    <location>
        <begin position="284"/>
        <end position="446"/>
    </location>
</feature>
<evidence type="ECO:0000313" key="9">
    <source>
        <dbReference type="EMBL" id="KIX91878.1"/>
    </source>
</evidence>
<dbReference type="RefSeq" id="WP_044358475.1">
    <property type="nucleotide sequence ID" value="NZ_JXWY01000001.1"/>
</dbReference>
<dbReference type="Gene3D" id="3.40.50.10840">
    <property type="entry name" value="Putative sugar-binding, N-terminal domain"/>
    <property type="match status" value="1"/>
</dbReference>
<evidence type="ECO:0000256" key="5">
    <source>
        <dbReference type="ARBA" id="ARBA00022840"/>
    </source>
</evidence>
<accession>A0A0D6XVM1</accession>
<evidence type="ECO:0000259" key="8">
    <source>
        <dbReference type="Pfam" id="PF17042"/>
    </source>
</evidence>
<name>A0A0D6XVM1_9STAP</name>
<evidence type="ECO:0000256" key="3">
    <source>
        <dbReference type="ARBA" id="ARBA00022741"/>
    </source>
</evidence>
<dbReference type="STRING" id="569857.TP70_00175"/>
<dbReference type="OrthoDB" id="153193at2"/>
<dbReference type="InterPro" id="IPR031475">
    <property type="entry name" value="NBD_C"/>
</dbReference>
<reference evidence="10 12" key="2">
    <citation type="submission" date="2018-06" db="EMBL/GenBank/DDBJ databases">
        <authorList>
            <consortium name="Pathogen Informatics"/>
            <person name="Doyle S."/>
        </authorList>
    </citation>
    <scope>NUCLEOTIDE SEQUENCE [LARGE SCALE GENOMIC DNA]</scope>
    <source>
        <strain evidence="10 12">NCTC13832</strain>
    </source>
</reference>
<sequence length="458" mass="51573">MLNRQLIEQRQGDEFRKGLEMLKFKIVVLDDDPTGTQTVKDLPVYTDWSEQYIEDGFRQPHNMFYILTNSRALTEKETTVLHQTIIKNIESVSQKLDMPYMVISRGDSTLRGHFYLEPKVLNDAADKPFDAVFYAPAFFEGNRFTYEGVHYLEDNGVLIPVSDSEFAHDTTFGFKSETMAAFIEEKSHGAIKQENVQHITLQQLRNRDSLFDVFAQLEGFEAVVVDALNDEDMDYFVACLIDFLNQQPKRFIFRTAASFVKAICQTPGEIIQLNDYQQSDHGGLMIVGSHVKKSSEQLQHLLAHSDIQAVEFGVKILETPELVDDYIQQLTQQVEALLRTGQDVVLYTSRDVVKTTDTDQNLNISTRISDSLVQIVQNLTIQPSFIIAKGGITSSDVATKGLGIKKAEVIGQVTNGVPVWLTGDEAKYAGMPYVIFPGNVGAVETLTNVYQMNQTRKG</sequence>
<proteinExistence type="inferred from homology"/>
<dbReference type="Pfam" id="PF17042">
    <property type="entry name" value="NBD_C"/>
    <property type="match status" value="1"/>
</dbReference>
<organism evidence="10 12">
    <name type="scientific">Staphylococcus microti</name>
    <dbReference type="NCBI Taxonomy" id="569857"/>
    <lineage>
        <taxon>Bacteria</taxon>
        <taxon>Bacillati</taxon>
        <taxon>Bacillota</taxon>
        <taxon>Bacilli</taxon>
        <taxon>Bacillales</taxon>
        <taxon>Staphylococcaceae</taxon>
        <taxon>Staphylococcus</taxon>
    </lineage>
</organism>
<evidence type="ECO:0000256" key="6">
    <source>
        <dbReference type="ARBA" id="ARBA00023277"/>
    </source>
</evidence>
<keyword evidence="2" id="KW-0808">Transferase</keyword>
<keyword evidence="3" id="KW-0547">Nucleotide-binding</keyword>
<evidence type="ECO:0000256" key="1">
    <source>
        <dbReference type="ARBA" id="ARBA00005715"/>
    </source>
</evidence>
<evidence type="ECO:0000256" key="2">
    <source>
        <dbReference type="ARBA" id="ARBA00022679"/>
    </source>
</evidence>
<keyword evidence="6" id="KW-0119">Carbohydrate metabolism</keyword>
<keyword evidence="4" id="KW-0418">Kinase</keyword>
<reference evidence="9 11" key="1">
    <citation type="submission" date="2015-01" db="EMBL/GenBank/DDBJ databases">
        <authorList>
            <person name="Guo J."/>
        </authorList>
    </citation>
    <scope>NUCLEOTIDE SEQUENCE [LARGE SCALE GENOMIC DNA]</scope>
    <source>
        <strain evidence="9 11">DSM 22147</strain>
    </source>
</reference>
<dbReference type="EMBL" id="UHDT01000001">
    <property type="protein sequence ID" value="SUM56512.1"/>
    <property type="molecule type" value="Genomic_DNA"/>
</dbReference>
<dbReference type="EMBL" id="JXWY01000001">
    <property type="protein sequence ID" value="KIX91878.1"/>
    <property type="molecule type" value="Genomic_DNA"/>
</dbReference>
<evidence type="ECO:0000313" key="12">
    <source>
        <dbReference type="Proteomes" id="UP000254100"/>
    </source>
</evidence>
<dbReference type="Proteomes" id="UP000032366">
    <property type="component" value="Unassembled WGS sequence"/>
</dbReference>
<evidence type="ECO:0000313" key="11">
    <source>
        <dbReference type="Proteomes" id="UP000032366"/>
    </source>
</evidence>
<dbReference type="InterPro" id="IPR042213">
    <property type="entry name" value="NBD_C_sf"/>
</dbReference>
<evidence type="ECO:0000313" key="10">
    <source>
        <dbReference type="EMBL" id="SUM56512.1"/>
    </source>
</evidence>
<gene>
    <name evidence="10" type="ORF">NCTC13832_00144</name>
    <name evidence="9" type="ORF">TP70_00175</name>
</gene>
<dbReference type="Gene3D" id="3.40.980.20">
    <property type="entry name" value="Four-carbon acid sugar kinase, nucleotide binding domain"/>
    <property type="match status" value="1"/>
</dbReference>
<feature type="domain" description="Four-carbon acid sugar kinase N-terminal" evidence="7">
    <location>
        <begin position="26"/>
        <end position="262"/>
    </location>
</feature>
<dbReference type="GO" id="GO:0005524">
    <property type="term" value="F:ATP binding"/>
    <property type="evidence" value="ECO:0007669"/>
    <property type="project" value="UniProtKB-KW"/>
</dbReference>
<evidence type="ECO:0000256" key="4">
    <source>
        <dbReference type="ARBA" id="ARBA00022777"/>
    </source>
</evidence>
<evidence type="ECO:0000259" key="7">
    <source>
        <dbReference type="Pfam" id="PF07005"/>
    </source>
</evidence>
<dbReference type="GO" id="GO:0016301">
    <property type="term" value="F:kinase activity"/>
    <property type="evidence" value="ECO:0007669"/>
    <property type="project" value="UniProtKB-KW"/>
</dbReference>
<dbReference type="SUPFAM" id="SSF142764">
    <property type="entry name" value="YgbK-like"/>
    <property type="match status" value="1"/>
</dbReference>
<protein>
    <submittedName>
        <fullName evidence="10">Uncharacterized protein conserved in bacteria</fullName>
    </submittedName>
</protein>
<dbReference type="InterPro" id="IPR010737">
    <property type="entry name" value="4-carb_acid_sugar_kinase_N"/>
</dbReference>
<keyword evidence="11" id="KW-1185">Reference proteome</keyword>
<dbReference type="Proteomes" id="UP000254100">
    <property type="component" value="Unassembled WGS sequence"/>
</dbReference>
<keyword evidence="5" id="KW-0067">ATP-binding</keyword>
<comment type="similarity">
    <text evidence="1">Belongs to the four-carbon acid sugar kinase family.</text>
</comment>
<dbReference type="AlphaFoldDB" id="A0A0D6XVM1"/>
<dbReference type="Pfam" id="PF07005">
    <property type="entry name" value="SBD_N"/>
    <property type="match status" value="1"/>
</dbReference>